<dbReference type="SUPFAM" id="SSF54117">
    <property type="entry name" value="Interleukin 8-like chemokines"/>
    <property type="match status" value="1"/>
</dbReference>
<evidence type="ECO:0000256" key="4">
    <source>
        <dbReference type="ARBA" id="ARBA00022514"/>
    </source>
</evidence>
<dbReference type="Proteomes" id="UP001314169">
    <property type="component" value="Chromosome 1"/>
</dbReference>
<dbReference type="Pfam" id="PF00048">
    <property type="entry name" value="IL8"/>
    <property type="match status" value="1"/>
</dbReference>
<comment type="function">
    <text evidence="8">Chemotactic factor that mediates inflammatory response by attracting neutrophils, basophils, and T-cells to clear pathogens and protect the host from infection. Also plays an important role in neutrophil activation. Released in response to an inflammatory stimulus, exerts its effect by binding to the G-protein-coupled receptors CXCR1 and CXCR2, primarily found in neutrophils, monocytes and endothelial cells. G-protein heterotrimer (alpha, beta, gamma subunits) constitutively binds to CXCR1/CXCR2 receptor and activation by IL8 leads to beta and gamma subunits release from Galpha (GNAI2 in neutrophils) and activation of several downstream signaling pathways including PI3K and MAPK pathways.</text>
</comment>
<name>A0ABN9Z416_PIPNA</name>
<evidence type="ECO:0000256" key="8">
    <source>
        <dbReference type="ARBA" id="ARBA00034094"/>
    </source>
</evidence>
<dbReference type="SMART" id="SM00199">
    <property type="entry name" value="SCY"/>
    <property type="match status" value="1"/>
</dbReference>
<dbReference type="CDD" id="cd00273">
    <property type="entry name" value="Chemokine_CXC"/>
    <property type="match status" value="1"/>
</dbReference>
<dbReference type="InterPro" id="IPR036048">
    <property type="entry name" value="Interleukin_8-like_sf"/>
</dbReference>
<dbReference type="PRINTS" id="PR00436">
    <property type="entry name" value="INTERLEUKIN8"/>
</dbReference>
<accession>A0ABN9Z416</accession>
<evidence type="ECO:0000256" key="1">
    <source>
        <dbReference type="ARBA" id="ARBA00004613"/>
    </source>
</evidence>
<organism evidence="11 12">
    <name type="scientific">Pipistrellus nathusii</name>
    <name type="common">Nathusius' pipistrelle</name>
    <dbReference type="NCBI Taxonomy" id="59473"/>
    <lineage>
        <taxon>Eukaryota</taxon>
        <taxon>Metazoa</taxon>
        <taxon>Chordata</taxon>
        <taxon>Craniata</taxon>
        <taxon>Vertebrata</taxon>
        <taxon>Euteleostomi</taxon>
        <taxon>Mammalia</taxon>
        <taxon>Eutheria</taxon>
        <taxon>Laurasiatheria</taxon>
        <taxon>Chiroptera</taxon>
        <taxon>Yangochiroptera</taxon>
        <taxon>Vespertilionidae</taxon>
        <taxon>Pipistrellus</taxon>
    </lineage>
</organism>
<evidence type="ECO:0000313" key="11">
    <source>
        <dbReference type="EMBL" id="CAK6433081.1"/>
    </source>
</evidence>
<evidence type="ECO:0000256" key="9">
    <source>
        <dbReference type="SAM" id="SignalP"/>
    </source>
</evidence>
<dbReference type="InterPro" id="IPR039809">
    <property type="entry name" value="Chemokine_b/g/d"/>
</dbReference>
<dbReference type="Gene3D" id="2.40.50.40">
    <property type="match status" value="1"/>
</dbReference>
<comment type="subcellular location">
    <subcellularLocation>
        <location evidence="1">Secreted</location>
    </subcellularLocation>
</comment>
<feature type="signal peptide" evidence="9">
    <location>
        <begin position="1"/>
        <end position="21"/>
    </location>
</feature>
<evidence type="ECO:0000256" key="3">
    <source>
        <dbReference type="ARBA" id="ARBA00019462"/>
    </source>
</evidence>
<evidence type="ECO:0000256" key="5">
    <source>
        <dbReference type="ARBA" id="ARBA00022525"/>
    </source>
</evidence>
<dbReference type="InterPro" id="IPR033899">
    <property type="entry name" value="CXC_Chemokine_domain"/>
</dbReference>
<feature type="domain" description="Chemokine interleukin-8-like" evidence="10">
    <location>
        <begin position="27"/>
        <end position="88"/>
    </location>
</feature>
<dbReference type="PANTHER" id="PTHR12015:SF200">
    <property type="entry name" value="INTERLEUKIN-8"/>
    <property type="match status" value="1"/>
</dbReference>
<evidence type="ECO:0000256" key="7">
    <source>
        <dbReference type="ARBA" id="ARBA00030394"/>
    </source>
</evidence>
<dbReference type="InterPro" id="IPR001089">
    <property type="entry name" value="Chemokine_CXC"/>
</dbReference>
<protein>
    <recommendedName>
        <fullName evidence="3">Interleukin-8</fullName>
    </recommendedName>
    <alternativeName>
        <fullName evidence="6">C-X-C motif chemokine 8</fullName>
    </alternativeName>
    <alternativeName>
        <fullName evidence="7">Chemokine (C-X-C motif) ligand 8</fullName>
    </alternativeName>
</protein>
<dbReference type="PANTHER" id="PTHR12015">
    <property type="entry name" value="SMALL INDUCIBLE CYTOKINE A"/>
    <property type="match status" value="1"/>
</dbReference>
<evidence type="ECO:0000256" key="2">
    <source>
        <dbReference type="ARBA" id="ARBA00010665"/>
    </source>
</evidence>
<reference evidence="11" key="1">
    <citation type="submission" date="2023-12" db="EMBL/GenBank/DDBJ databases">
        <authorList>
            <person name="Brown T."/>
        </authorList>
    </citation>
    <scope>NUCLEOTIDE SEQUENCE</scope>
</reference>
<evidence type="ECO:0000313" key="12">
    <source>
        <dbReference type="Proteomes" id="UP001314169"/>
    </source>
</evidence>
<dbReference type="InterPro" id="IPR001811">
    <property type="entry name" value="Chemokine_IL8-like_dom"/>
</dbReference>
<keyword evidence="5" id="KW-0964">Secreted</keyword>
<keyword evidence="4" id="KW-0202">Cytokine</keyword>
<evidence type="ECO:0000256" key="6">
    <source>
        <dbReference type="ARBA" id="ARBA00030274"/>
    </source>
</evidence>
<proteinExistence type="inferred from homology"/>
<keyword evidence="12" id="KW-1185">Reference proteome</keyword>
<comment type="similarity">
    <text evidence="2">Belongs to the intercrine alpha (chemokine CxC) family.</text>
</comment>
<dbReference type="PRINTS" id="PR00437">
    <property type="entry name" value="SMALLCYTKCXC"/>
</dbReference>
<evidence type="ECO:0000259" key="10">
    <source>
        <dbReference type="SMART" id="SM00199"/>
    </source>
</evidence>
<keyword evidence="9" id="KW-0732">Signal</keyword>
<sequence length="91" mass="10344">MTSKLAVALLATILLSASLHAASFLFYVECQCIGTHSEPFHPKYIKEMKIIWTRPQCDHMEIIAKLENGLKICLNPEAKWVQKVVSVFLEK</sequence>
<gene>
    <name evidence="11" type="ORF">MPIPNATIZW_LOCUS1387</name>
</gene>
<dbReference type="EMBL" id="OY882858">
    <property type="protein sequence ID" value="CAK6433081.1"/>
    <property type="molecule type" value="Genomic_DNA"/>
</dbReference>
<feature type="chain" id="PRO_5045901767" description="Interleukin-8" evidence="9">
    <location>
        <begin position="22"/>
        <end position="91"/>
    </location>
</feature>